<feature type="transmembrane region" description="Helical" evidence="1">
    <location>
        <begin position="7"/>
        <end position="30"/>
    </location>
</feature>
<keyword evidence="1" id="KW-0472">Membrane</keyword>
<keyword evidence="1" id="KW-1133">Transmembrane helix</keyword>
<dbReference type="AlphaFoldDB" id="A0A919N152"/>
<comment type="caution">
    <text evidence="2">The sequence shown here is derived from an EMBL/GenBank/DDBJ whole genome shotgun (WGS) entry which is preliminary data.</text>
</comment>
<dbReference type="Proteomes" id="UP000636960">
    <property type="component" value="Unassembled WGS sequence"/>
</dbReference>
<name>A0A919N152_9ACTN</name>
<evidence type="ECO:0000313" key="3">
    <source>
        <dbReference type="Proteomes" id="UP000636960"/>
    </source>
</evidence>
<dbReference type="RefSeq" id="WP_203788457.1">
    <property type="nucleotide sequence ID" value="NZ_BOMV01000083.1"/>
</dbReference>
<dbReference type="EMBL" id="BOMV01000083">
    <property type="protein sequence ID" value="GIF00551.1"/>
    <property type="molecule type" value="Genomic_DNA"/>
</dbReference>
<protein>
    <submittedName>
        <fullName evidence="2">Uncharacterized protein</fullName>
    </submittedName>
</protein>
<evidence type="ECO:0000256" key="1">
    <source>
        <dbReference type="SAM" id="Phobius"/>
    </source>
</evidence>
<organism evidence="2 3">
    <name type="scientific">Paractinoplanes rishiriensis</name>
    <dbReference type="NCBI Taxonomy" id="1050105"/>
    <lineage>
        <taxon>Bacteria</taxon>
        <taxon>Bacillati</taxon>
        <taxon>Actinomycetota</taxon>
        <taxon>Actinomycetes</taxon>
        <taxon>Micromonosporales</taxon>
        <taxon>Micromonosporaceae</taxon>
        <taxon>Paractinoplanes</taxon>
    </lineage>
</organism>
<proteinExistence type="predicted"/>
<gene>
    <name evidence="2" type="ORF">Ari01nite_80150</name>
</gene>
<reference evidence="2" key="1">
    <citation type="submission" date="2021-01" db="EMBL/GenBank/DDBJ databases">
        <title>Whole genome shotgun sequence of Actinoplanes rishiriensis NBRC 108556.</title>
        <authorList>
            <person name="Komaki H."/>
            <person name="Tamura T."/>
        </authorList>
    </citation>
    <scope>NUCLEOTIDE SEQUENCE</scope>
    <source>
        <strain evidence="2">NBRC 108556</strain>
    </source>
</reference>
<feature type="transmembrane region" description="Helical" evidence="1">
    <location>
        <begin position="50"/>
        <end position="70"/>
    </location>
</feature>
<keyword evidence="1" id="KW-0812">Transmembrane</keyword>
<accession>A0A919N152</accession>
<keyword evidence="3" id="KW-1185">Reference proteome</keyword>
<evidence type="ECO:0000313" key="2">
    <source>
        <dbReference type="EMBL" id="GIF00551.1"/>
    </source>
</evidence>
<sequence>MTRTRPAAAAAALAVTAGAGVMLFALVARPEPWWQGYVSETGTAGRPYSMVYRLGLIVLALGVALLGGALRRTGPYEPTTPADLTLTLPLGAALGLMMVSSGAAARCWSGSCSWSP</sequence>
<feature type="transmembrane region" description="Helical" evidence="1">
    <location>
        <begin position="82"/>
        <end position="105"/>
    </location>
</feature>